<comment type="similarity">
    <text evidence="2 3">Belongs to the peptidase S26 family.</text>
</comment>
<dbReference type="PRINTS" id="PR00727">
    <property type="entry name" value="LEADERPTASE"/>
</dbReference>
<evidence type="ECO:0000256" key="2">
    <source>
        <dbReference type="ARBA" id="ARBA00009370"/>
    </source>
</evidence>
<dbReference type="GO" id="GO:0009003">
    <property type="term" value="F:signal peptidase activity"/>
    <property type="evidence" value="ECO:0007669"/>
    <property type="project" value="UniProtKB-EC"/>
</dbReference>
<name>A0ABX2H273_9FIRM</name>
<evidence type="ECO:0000313" key="5">
    <source>
        <dbReference type="EMBL" id="NSG31192.1"/>
    </source>
</evidence>
<dbReference type="InterPro" id="IPR000223">
    <property type="entry name" value="Pept_S26A_signal_pept_1"/>
</dbReference>
<proteinExistence type="inferred from homology"/>
<organism evidence="5 6">
    <name type="scientific">Faecalicatena fissicatena</name>
    <dbReference type="NCBI Taxonomy" id="290055"/>
    <lineage>
        <taxon>Bacteria</taxon>
        <taxon>Bacillati</taxon>
        <taxon>Bacillota</taxon>
        <taxon>Clostridia</taxon>
        <taxon>Lachnospirales</taxon>
        <taxon>Lachnospiraceae</taxon>
        <taxon>Faecalicatena</taxon>
    </lineage>
</organism>
<dbReference type="InterPro" id="IPR036286">
    <property type="entry name" value="LexA/Signal_pep-like_sf"/>
</dbReference>
<dbReference type="Gene3D" id="2.10.109.10">
    <property type="entry name" value="Umud Fragment, subunit A"/>
    <property type="match status" value="1"/>
</dbReference>
<dbReference type="InterPro" id="IPR019533">
    <property type="entry name" value="Peptidase_S26"/>
</dbReference>
<evidence type="ECO:0000313" key="6">
    <source>
        <dbReference type="Proteomes" id="UP000821846"/>
    </source>
</evidence>
<keyword evidence="3 5" id="KW-0378">Hydrolase</keyword>
<protein>
    <recommendedName>
        <fullName evidence="3">Signal peptidase I</fullName>
        <ecNumber evidence="3">3.4.21.89</ecNumber>
    </recommendedName>
</protein>
<evidence type="ECO:0000259" key="4">
    <source>
        <dbReference type="Pfam" id="PF10502"/>
    </source>
</evidence>
<evidence type="ECO:0000256" key="3">
    <source>
        <dbReference type="RuleBase" id="RU362042"/>
    </source>
</evidence>
<feature type="transmembrane region" description="Helical" evidence="3">
    <location>
        <begin position="27"/>
        <end position="49"/>
    </location>
</feature>
<dbReference type="Pfam" id="PF10502">
    <property type="entry name" value="Peptidase_S26"/>
    <property type="match status" value="1"/>
</dbReference>
<dbReference type="EC" id="3.4.21.89" evidence="3"/>
<evidence type="ECO:0000256" key="1">
    <source>
        <dbReference type="ARBA" id="ARBA00004401"/>
    </source>
</evidence>
<gene>
    <name evidence="5" type="primary">lepB</name>
    <name evidence="5" type="ORF">HFM93_13150</name>
</gene>
<feature type="domain" description="Peptidase S26" evidence="4">
    <location>
        <begin position="26"/>
        <end position="174"/>
    </location>
</feature>
<keyword evidence="3" id="KW-0812">Transmembrane</keyword>
<dbReference type="RefSeq" id="WP_173866913.1">
    <property type="nucleotide sequence ID" value="NZ_JAAWUU010000061.1"/>
</dbReference>
<dbReference type="SUPFAM" id="SSF51306">
    <property type="entry name" value="LexA/Signal peptidase"/>
    <property type="match status" value="1"/>
</dbReference>
<dbReference type="PANTHER" id="PTHR43390">
    <property type="entry name" value="SIGNAL PEPTIDASE I"/>
    <property type="match status" value="1"/>
</dbReference>
<dbReference type="PANTHER" id="PTHR43390:SF1">
    <property type="entry name" value="CHLOROPLAST PROCESSING PEPTIDASE"/>
    <property type="match status" value="1"/>
</dbReference>
<keyword evidence="3" id="KW-0645">Protease</keyword>
<keyword evidence="3" id="KW-1133">Transmembrane helix</keyword>
<dbReference type="EMBL" id="JAAWUZ010000064">
    <property type="protein sequence ID" value="NSG31192.1"/>
    <property type="molecule type" value="Genomic_DNA"/>
</dbReference>
<comment type="catalytic activity">
    <reaction evidence="3">
        <text>Cleavage of hydrophobic, N-terminal signal or leader sequences from secreted and periplasmic proteins.</text>
        <dbReference type="EC" id="3.4.21.89"/>
    </reaction>
</comment>
<accession>A0ABX2H273</accession>
<comment type="caution">
    <text evidence="5">The sequence shown here is derived from an EMBL/GenBank/DDBJ whole genome shotgun (WGS) entry which is preliminary data.</text>
</comment>
<keyword evidence="6" id="KW-1185">Reference proteome</keyword>
<reference evidence="5 6" key="1">
    <citation type="journal article" date="2020" name="Cell Host Microbe">
        <title>Functional and Genomic Variation between Human-Derived Isolates of Lachnospiraceae Reveals Inter- and Intra-Species Diversity.</title>
        <authorList>
            <person name="Sorbara M.T."/>
            <person name="Littmann E.R."/>
            <person name="Fontana E."/>
            <person name="Moody T.U."/>
            <person name="Kohout C.E."/>
            <person name="Gjonbalaj M."/>
            <person name="Eaton V."/>
            <person name="Seok R."/>
            <person name="Leiner I.M."/>
            <person name="Pamer E.G."/>
        </authorList>
    </citation>
    <scope>NUCLEOTIDE SEQUENCE [LARGE SCALE GENOMIC DNA]</scope>
    <source>
        <strain evidence="5 6">MSK.14.16</strain>
    </source>
</reference>
<comment type="subcellular location">
    <subcellularLocation>
        <location evidence="1">Cell membrane</location>
        <topology evidence="1">Single-pass type II membrane protein</topology>
    </subcellularLocation>
    <subcellularLocation>
        <location evidence="3">Membrane</location>
        <topology evidence="3">Single-pass type II membrane protein</topology>
    </subcellularLocation>
</comment>
<sequence>MKNETELSNKNNNIVQETSVAQDIVQLLLKIAFIVLAVFLIFTFLYGIVRINDVSMKPAIKDGDLVMYYRLDKRFISGDVAVFEDDGRTTTGRVVAVAGDTVDITKNGLKINGAEQISQDIYYDTTQFKDGVDFPVTVGNGQVFILGDNRPQASDSRIYGCIDIKDVKGKVIAIIRSRGI</sequence>
<dbReference type="NCBIfam" id="TIGR02227">
    <property type="entry name" value="sigpep_I_bact"/>
    <property type="match status" value="1"/>
</dbReference>
<dbReference type="Proteomes" id="UP000821846">
    <property type="component" value="Unassembled WGS sequence"/>
</dbReference>
<keyword evidence="3" id="KW-0472">Membrane</keyword>
<dbReference type="CDD" id="cd06530">
    <property type="entry name" value="S26_SPase_I"/>
    <property type="match status" value="1"/>
</dbReference>